<evidence type="ECO:0000256" key="8">
    <source>
        <dbReference type="ARBA" id="ARBA00023002"/>
    </source>
</evidence>
<dbReference type="GO" id="GO:0090524">
    <property type="term" value="F:cytochrome-b5 reductase activity, acting on NADH"/>
    <property type="evidence" value="ECO:0007669"/>
    <property type="project" value="UniProtKB-EC"/>
</dbReference>
<feature type="transmembrane region" description="Helical" evidence="13">
    <location>
        <begin position="48"/>
        <end position="69"/>
    </location>
</feature>
<dbReference type="GO" id="GO:0005741">
    <property type="term" value="C:mitochondrial outer membrane"/>
    <property type="evidence" value="ECO:0007669"/>
    <property type="project" value="UniProtKB-SubCell"/>
</dbReference>
<dbReference type="InterPro" id="IPR017938">
    <property type="entry name" value="Riboflavin_synthase-like_b-brl"/>
</dbReference>
<evidence type="ECO:0000256" key="2">
    <source>
        <dbReference type="ARBA" id="ARBA00004294"/>
    </source>
</evidence>
<feature type="binding site" evidence="11">
    <location>
        <position position="185"/>
    </location>
    <ligand>
        <name>FAD</name>
        <dbReference type="ChEBI" id="CHEBI:57692"/>
    </ligand>
</feature>
<dbReference type="InterPro" id="IPR008333">
    <property type="entry name" value="Cbr1-like_FAD-bd_dom"/>
</dbReference>
<dbReference type="Pfam" id="PF00175">
    <property type="entry name" value="NAD_binding_1"/>
    <property type="match status" value="1"/>
</dbReference>
<dbReference type="InterPro" id="IPR039261">
    <property type="entry name" value="FNR_nucleotide-bd"/>
</dbReference>
<comment type="catalytic activity">
    <reaction evidence="10">
        <text>2 Fe(3+)-[Dph3] + NADH = 2 Fe(2+)-[Dph3] + NAD(+) + H(+)</text>
        <dbReference type="Rhea" id="RHEA:71231"/>
        <dbReference type="Rhea" id="RHEA-COMP:18002"/>
        <dbReference type="Rhea" id="RHEA-COMP:18003"/>
        <dbReference type="ChEBI" id="CHEBI:15378"/>
        <dbReference type="ChEBI" id="CHEBI:29033"/>
        <dbReference type="ChEBI" id="CHEBI:29034"/>
        <dbReference type="ChEBI" id="CHEBI:57540"/>
        <dbReference type="ChEBI" id="CHEBI:57945"/>
        <dbReference type="ChEBI" id="CHEBI:83228"/>
    </reaction>
    <physiologicalReaction direction="left-to-right" evidence="10">
        <dbReference type="Rhea" id="RHEA:71232"/>
    </physiologicalReaction>
</comment>
<dbReference type="InterPro" id="IPR001709">
    <property type="entry name" value="Flavoprot_Pyr_Nucl_cyt_Rdtase"/>
</dbReference>
<protein>
    <recommendedName>
        <fullName evidence="12">NADH-cytochrome b5 reductase</fullName>
        <ecNumber evidence="12">1.6.2.2</ecNumber>
    </recommendedName>
</protein>
<feature type="binding site" evidence="11">
    <location>
        <position position="148"/>
    </location>
    <ligand>
        <name>FAD</name>
        <dbReference type="ChEBI" id="CHEBI:57692"/>
    </ligand>
</feature>
<evidence type="ECO:0000256" key="1">
    <source>
        <dbReference type="ARBA" id="ARBA00001974"/>
    </source>
</evidence>
<keyword evidence="13" id="KW-1133">Transmembrane helix</keyword>
<name>A0A2U1IWY4_SMIAN</name>
<evidence type="ECO:0000256" key="3">
    <source>
        <dbReference type="ARBA" id="ARBA00005156"/>
    </source>
</evidence>
<dbReference type="Pfam" id="PF00970">
    <property type="entry name" value="FAD_binding_6"/>
    <property type="match status" value="1"/>
</dbReference>
<keyword evidence="16" id="KW-1185">Reference proteome</keyword>
<evidence type="ECO:0000256" key="13">
    <source>
        <dbReference type="SAM" id="Phobius"/>
    </source>
</evidence>
<evidence type="ECO:0000256" key="11">
    <source>
        <dbReference type="PIRSR" id="PIRSR601834-1"/>
    </source>
</evidence>
<feature type="domain" description="FAD-binding FR-type" evidence="14">
    <location>
        <begin position="88"/>
        <end position="209"/>
    </location>
</feature>
<keyword evidence="7 11" id="KW-0274">FAD</keyword>
<comment type="caution">
    <text evidence="15">The sequence shown here is derived from an EMBL/GenBank/DDBJ whole genome shotgun (WGS) entry which is preliminary data.</text>
</comment>
<evidence type="ECO:0000256" key="10">
    <source>
        <dbReference type="ARBA" id="ARBA00049138"/>
    </source>
</evidence>
<dbReference type="PROSITE" id="PS51384">
    <property type="entry name" value="FAD_FR"/>
    <property type="match status" value="1"/>
</dbReference>
<dbReference type="Proteomes" id="UP000245591">
    <property type="component" value="Unassembled WGS sequence"/>
</dbReference>
<evidence type="ECO:0000256" key="7">
    <source>
        <dbReference type="ARBA" id="ARBA00022827"/>
    </source>
</evidence>
<keyword evidence="9 12" id="KW-0520">NAD</keyword>
<dbReference type="CDD" id="cd06183">
    <property type="entry name" value="cyt_b5_reduct_like"/>
    <property type="match status" value="1"/>
</dbReference>
<comment type="cofactor">
    <cofactor evidence="1 11 12">
        <name>FAD</name>
        <dbReference type="ChEBI" id="CHEBI:57692"/>
    </cofactor>
</comment>
<reference evidence="15 16" key="1">
    <citation type="journal article" date="2018" name="MBio">
        <title>Comparative Genomics Reveals the Core Gene Toolbox for the Fungus-Insect Symbiosis.</title>
        <authorList>
            <person name="Wang Y."/>
            <person name="Stata M."/>
            <person name="Wang W."/>
            <person name="Stajich J.E."/>
            <person name="White M.M."/>
            <person name="Moncalvo J.M."/>
        </authorList>
    </citation>
    <scope>NUCLEOTIDE SEQUENCE [LARGE SCALE GENOMIC DNA]</scope>
    <source>
        <strain evidence="15 16">AUS-126-30</strain>
    </source>
</reference>
<evidence type="ECO:0000313" key="16">
    <source>
        <dbReference type="Proteomes" id="UP000245591"/>
    </source>
</evidence>
<evidence type="ECO:0000256" key="5">
    <source>
        <dbReference type="ARBA" id="ARBA00022630"/>
    </source>
</evidence>
<evidence type="ECO:0000256" key="12">
    <source>
        <dbReference type="RuleBase" id="RU361226"/>
    </source>
</evidence>
<dbReference type="PRINTS" id="PR00371">
    <property type="entry name" value="FPNCR"/>
</dbReference>
<evidence type="ECO:0000256" key="9">
    <source>
        <dbReference type="ARBA" id="ARBA00023027"/>
    </source>
</evidence>
<keyword evidence="5 11" id="KW-0285">Flavoprotein</keyword>
<keyword evidence="6" id="KW-1000">Mitochondrion outer membrane</keyword>
<keyword evidence="6" id="KW-0496">Mitochondrion</keyword>
<feature type="binding site" evidence="11">
    <location>
        <position position="146"/>
    </location>
    <ligand>
        <name>FAD</name>
        <dbReference type="ChEBI" id="CHEBI:57692"/>
    </ligand>
</feature>
<feature type="binding site" evidence="11">
    <location>
        <position position="177"/>
    </location>
    <ligand>
        <name>FAD</name>
        <dbReference type="ChEBI" id="CHEBI:57692"/>
    </ligand>
</feature>
<sequence>MLLYSTLGQCVQKSIHNTSKYNSCIYTTRGYSKLGAEKVKSKPGSNYSFGKAIGILGVGGVAATLVYYLNTQNFFGSKNKNENILNPFNFNIFELIQKEGLTSDTFRFRFKLAESNNQKQNELVHKIMKSGVWSVDVKDHYVQTFRSYTPIACSLDKQLFGDKNSVETGDFFEIVVKRYPNGSVSKFIHDLFLGEKVEIRGPNITFPYFLSPKNSISMVAGGTGIAPMYQLIKKILSEQTNHYPKITLFYGSKTNSDILLYNELVDLSNKYPETLKVYFFTDNGNDIPLNSNNTKFEMSPHINHGYISKIFIESVFPKPDNTNIVLVSGPPGMMKQVCGLKASDDSQGNLQGMLLDLGYKENMVFKL</sequence>
<keyword evidence="8 12" id="KW-0560">Oxidoreductase</keyword>
<evidence type="ECO:0000256" key="4">
    <source>
        <dbReference type="ARBA" id="ARBA00006105"/>
    </source>
</evidence>
<evidence type="ECO:0000256" key="6">
    <source>
        <dbReference type="ARBA" id="ARBA00022787"/>
    </source>
</evidence>
<evidence type="ECO:0000313" key="15">
    <source>
        <dbReference type="EMBL" id="PVZ97307.1"/>
    </source>
</evidence>
<dbReference type="PANTHER" id="PTHR19370">
    <property type="entry name" value="NADH-CYTOCHROME B5 REDUCTASE"/>
    <property type="match status" value="1"/>
</dbReference>
<dbReference type="SUPFAM" id="SSF63380">
    <property type="entry name" value="Riboflavin synthase domain-like"/>
    <property type="match status" value="1"/>
</dbReference>
<feature type="binding site" evidence="11">
    <location>
        <position position="184"/>
    </location>
    <ligand>
        <name>FAD</name>
        <dbReference type="ChEBI" id="CHEBI:57692"/>
    </ligand>
</feature>
<organism evidence="15 16">
    <name type="scientific">Smittium angustum</name>
    <dbReference type="NCBI Taxonomy" id="133377"/>
    <lineage>
        <taxon>Eukaryota</taxon>
        <taxon>Fungi</taxon>
        <taxon>Fungi incertae sedis</taxon>
        <taxon>Zoopagomycota</taxon>
        <taxon>Kickxellomycotina</taxon>
        <taxon>Harpellomycetes</taxon>
        <taxon>Harpellales</taxon>
        <taxon>Legeriomycetaceae</taxon>
        <taxon>Smittium</taxon>
    </lineage>
</organism>
<feature type="binding site" evidence="11">
    <location>
        <position position="175"/>
    </location>
    <ligand>
        <name>FAD</name>
        <dbReference type="ChEBI" id="CHEBI:57692"/>
    </ligand>
</feature>
<keyword evidence="13" id="KW-0472">Membrane</keyword>
<gene>
    <name evidence="15" type="ORF">BB558_006737</name>
</gene>
<dbReference type="SUPFAM" id="SSF52343">
    <property type="entry name" value="Ferredoxin reductase-like, C-terminal NADP-linked domain"/>
    <property type="match status" value="1"/>
</dbReference>
<dbReference type="Gene3D" id="2.40.30.10">
    <property type="entry name" value="Translation factors"/>
    <property type="match status" value="1"/>
</dbReference>
<comment type="subcellular location">
    <subcellularLocation>
        <location evidence="2">Mitochondrion outer membrane</location>
    </subcellularLocation>
</comment>
<proteinExistence type="inferred from homology"/>
<dbReference type="InterPro" id="IPR001834">
    <property type="entry name" value="CBR-like"/>
</dbReference>
<evidence type="ECO:0000259" key="14">
    <source>
        <dbReference type="PROSITE" id="PS51384"/>
    </source>
</evidence>
<dbReference type="PANTHER" id="PTHR19370:SF184">
    <property type="entry name" value="NADH-CYTOCHROME B5 REDUCTASE-LIKE"/>
    <property type="match status" value="1"/>
</dbReference>
<keyword evidence="13" id="KW-0812">Transmembrane</keyword>
<dbReference type="AlphaFoldDB" id="A0A2U1IWY4"/>
<comment type="pathway">
    <text evidence="3">Protein modification; peptidyl-diphthamide biosynthesis.</text>
</comment>
<dbReference type="InterPro" id="IPR001433">
    <property type="entry name" value="OxRdtase_FAD/NAD-bd"/>
</dbReference>
<dbReference type="Gene3D" id="3.40.50.80">
    <property type="entry name" value="Nucleotide-binding domain of ferredoxin-NADP reductase (FNR) module"/>
    <property type="match status" value="1"/>
</dbReference>
<dbReference type="FunFam" id="3.40.50.80:FF:000009">
    <property type="entry name" value="NADH-cytochrome b5 reductase"/>
    <property type="match status" value="1"/>
</dbReference>
<accession>A0A2U1IWY4</accession>
<comment type="catalytic activity">
    <reaction evidence="12">
        <text>2 Fe(III)-[cytochrome b5] + NADH = 2 Fe(II)-[cytochrome b5] + NAD(+) + H(+)</text>
        <dbReference type="Rhea" id="RHEA:46680"/>
        <dbReference type="Rhea" id="RHEA-COMP:10438"/>
        <dbReference type="Rhea" id="RHEA-COMP:10439"/>
        <dbReference type="ChEBI" id="CHEBI:15378"/>
        <dbReference type="ChEBI" id="CHEBI:29033"/>
        <dbReference type="ChEBI" id="CHEBI:29034"/>
        <dbReference type="ChEBI" id="CHEBI:57540"/>
        <dbReference type="ChEBI" id="CHEBI:57945"/>
        <dbReference type="EC" id="1.6.2.2"/>
    </reaction>
</comment>
<dbReference type="EC" id="1.6.2.2" evidence="12"/>
<dbReference type="InterPro" id="IPR017927">
    <property type="entry name" value="FAD-bd_FR_type"/>
</dbReference>
<comment type="similarity">
    <text evidence="4 12">Belongs to the flavoprotein pyridine nucleotide cytochrome reductase family.</text>
</comment>
<dbReference type="EMBL" id="MBFU01000875">
    <property type="protein sequence ID" value="PVZ97307.1"/>
    <property type="molecule type" value="Genomic_DNA"/>
</dbReference>
<dbReference type="PRINTS" id="PR00406">
    <property type="entry name" value="CYTB5RDTASE"/>
</dbReference>